<feature type="active site" description="Charge relay system" evidence="2">
    <location>
        <position position="340"/>
    </location>
</feature>
<dbReference type="PIRSF" id="PIRSF005211">
    <property type="entry name" value="Ab_hydro_YheT"/>
    <property type="match status" value="1"/>
</dbReference>
<dbReference type="InterPro" id="IPR000073">
    <property type="entry name" value="AB_hydrolase_1"/>
</dbReference>
<dbReference type="InterPro" id="IPR050960">
    <property type="entry name" value="AB_hydrolase_4_sf"/>
</dbReference>
<accession>A0A0C3SAX0</accession>
<dbReference type="PANTHER" id="PTHR10794">
    <property type="entry name" value="ABHYDROLASE DOMAIN-CONTAINING PROTEIN"/>
    <property type="match status" value="1"/>
</dbReference>
<evidence type="ECO:0000313" key="4">
    <source>
        <dbReference type="EMBL" id="KIP07410.1"/>
    </source>
</evidence>
<dbReference type="InterPro" id="IPR012020">
    <property type="entry name" value="ABHD4"/>
</dbReference>
<dbReference type="HOGENOM" id="CLU_032487_1_1_1"/>
<dbReference type="InterPro" id="IPR029058">
    <property type="entry name" value="AB_hydrolase_fold"/>
</dbReference>
<protein>
    <recommendedName>
        <fullName evidence="3">AB hydrolase-1 domain-containing protein</fullName>
    </recommendedName>
</protein>
<proteinExistence type="inferred from homology"/>
<gene>
    <name evidence="4" type="ORF">PHLGIDRAFT_105769</name>
</gene>
<name>A0A0C3SAX0_PHLG1</name>
<keyword evidence="5" id="KW-1185">Reference proteome</keyword>
<feature type="active site" description="Charge relay system" evidence="2">
    <location>
        <position position="199"/>
    </location>
</feature>
<dbReference type="AlphaFoldDB" id="A0A0C3SAX0"/>
<dbReference type="Proteomes" id="UP000053257">
    <property type="component" value="Unassembled WGS sequence"/>
</dbReference>
<reference evidence="4 5" key="1">
    <citation type="journal article" date="2014" name="PLoS Genet.">
        <title>Analysis of the Phlebiopsis gigantea genome, transcriptome and secretome provides insight into its pioneer colonization strategies of wood.</title>
        <authorList>
            <person name="Hori C."/>
            <person name="Ishida T."/>
            <person name="Igarashi K."/>
            <person name="Samejima M."/>
            <person name="Suzuki H."/>
            <person name="Master E."/>
            <person name="Ferreira P."/>
            <person name="Ruiz-Duenas F.J."/>
            <person name="Held B."/>
            <person name="Canessa P."/>
            <person name="Larrondo L.F."/>
            <person name="Schmoll M."/>
            <person name="Druzhinina I.S."/>
            <person name="Kubicek C.P."/>
            <person name="Gaskell J.A."/>
            <person name="Kersten P."/>
            <person name="St John F."/>
            <person name="Glasner J."/>
            <person name="Sabat G."/>
            <person name="Splinter BonDurant S."/>
            <person name="Syed K."/>
            <person name="Yadav J."/>
            <person name="Mgbeahuruike A.C."/>
            <person name="Kovalchuk A."/>
            <person name="Asiegbu F.O."/>
            <person name="Lackner G."/>
            <person name="Hoffmeister D."/>
            <person name="Rencoret J."/>
            <person name="Gutierrez A."/>
            <person name="Sun H."/>
            <person name="Lindquist E."/>
            <person name="Barry K."/>
            <person name="Riley R."/>
            <person name="Grigoriev I.V."/>
            <person name="Henrissat B."/>
            <person name="Kues U."/>
            <person name="Berka R.M."/>
            <person name="Martinez A.T."/>
            <person name="Covert S.F."/>
            <person name="Blanchette R.A."/>
            <person name="Cullen D."/>
        </authorList>
    </citation>
    <scope>NUCLEOTIDE SEQUENCE [LARGE SCALE GENOMIC DNA]</scope>
    <source>
        <strain evidence="4 5">11061_1 CR5-6</strain>
    </source>
</reference>
<dbReference type="Gene3D" id="3.40.50.1820">
    <property type="entry name" value="alpha/beta hydrolase"/>
    <property type="match status" value="1"/>
</dbReference>
<dbReference type="SUPFAM" id="SSF53474">
    <property type="entry name" value="alpha/beta-Hydrolases"/>
    <property type="match status" value="1"/>
</dbReference>
<dbReference type="STRING" id="745531.A0A0C3SAX0"/>
<dbReference type="GO" id="GO:0051793">
    <property type="term" value="P:medium-chain fatty acid catabolic process"/>
    <property type="evidence" value="ECO:0007669"/>
    <property type="project" value="TreeGrafter"/>
</dbReference>
<dbReference type="GO" id="GO:0008126">
    <property type="term" value="F:acetylesterase activity"/>
    <property type="evidence" value="ECO:0007669"/>
    <property type="project" value="TreeGrafter"/>
</dbReference>
<feature type="domain" description="AB hydrolase-1" evidence="3">
    <location>
        <begin position="113"/>
        <end position="345"/>
    </location>
</feature>
<dbReference type="EMBL" id="KN840498">
    <property type="protein sequence ID" value="KIP07410.1"/>
    <property type="molecule type" value="Genomic_DNA"/>
</dbReference>
<dbReference type="GO" id="GO:0051792">
    <property type="term" value="P:medium-chain fatty acid biosynthetic process"/>
    <property type="evidence" value="ECO:0007669"/>
    <property type="project" value="TreeGrafter"/>
</dbReference>
<evidence type="ECO:0000256" key="1">
    <source>
        <dbReference type="ARBA" id="ARBA00010884"/>
    </source>
</evidence>
<feature type="active site" description="Charge relay system" evidence="2">
    <location>
        <position position="368"/>
    </location>
</feature>
<dbReference type="GO" id="GO:0047372">
    <property type="term" value="F:monoacylglycerol lipase activity"/>
    <property type="evidence" value="ECO:0007669"/>
    <property type="project" value="TreeGrafter"/>
</dbReference>
<organism evidence="4 5">
    <name type="scientific">Phlebiopsis gigantea (strain 11061_1 CR5-6)</name>
    <name type="common">White-rot fungus</name>
    <name type="synonym">Peniophora gigantea</name>
    <dbReference type="NCBI Taxonomy" id="745531"/>
    <lineage>
        <taxon>Eukaryota</taxon>
        <taxon>Fungi</taxon>
        <taxon>Dikarya</taxon>
        <taxon>Basidiomycota</taxon>
        <taxon>Agaricomycotina</taxon>
        <taxon>Agaricomycetes</taxon>
        <taxon>Polyporales</taxon>
        <taxon>Phanerochaetaceae</taxon>
        <taxon>Phlebiopsis</taxon>
    </lineage>
</organism>
<dbReference type="OrthoDB" id="5954035at2759"/>
<evidence type="ECO:0000256" key="2">
    <source>
        <dbReference type="PIRSR" id="PIRSR005211-1"/>
    </source>
</evidence>
<evidence type="ECO:0000259" key="3">
    <source>
        <dbReference type="Pfam" id="PF00561"/>
    </source>
</evidence>
<sequence length="449" mass="48348">MGACLSVVLFFAKHTRLHVADKPAKVVLRPKFGSTSTTIALDQLVKRLCPAVLRPFVTPWWLFNGHLQTAYCAMGDFTKVNVVEFERTLLCTADGGTVGLDFTPSSETAPDAPILVVLTGLTGGSYESYIRAVLEPAYRSIQQGGLGYRAVIINFRGCSGVPVTSPYLYSAGCTSDMRAALLHISKLYPAAPLLGLGFSLGASVLIRYLGEEGNRSRIKSACVMGCPWDLYENCEYFTRNWLPCQIYARTMGQNLQRIIQLHAEQLSTLPAAAAAVSSILSTHRPTLKEVDAVVTTLTGSARAPFPFPDRDIDSYYRWASAQPHMDAIRVPVLALHAADDPVITITPVNSGIAVSPWVVFAVTPGGGHLGWFARRGDGSLGRWFVEPVLEWLRATAEEMDVPGLAAPREIVESGGVLREDGIDHVECRVISSGGSTLVAAGSAAVIQGL</sequence>
<evidence type="ECO:0000313" key="5">
    <source>
        <dbReference type="Proteomes" id="UP000053257"/>
    </source>
</evidence>
<dbReference type="Pfam" id="PF00561">
    <property type="entry name" value="Abhydrolase_1"/>
    <property type="match status" value="1"/>
</dbReference>
<comment type="similarity">
    <text evidence="1">Belongs to the AB hydrolase superfamily. AB hydrolase 4 family.</text>
</comment>
<dbReference type="PANTHER" id="PTHR10794:SF63">
    <property type="entry name" value="ALPHA_BETA HYDROLASE 1, ISOFORM A"/>
    <property type="match status" value="1"/>
</dbReference>